<keyword evidence="4" id="KW-1185">Reference proteome</keyword>
<feature type="domain" description="HVO-A0261-like N-terminal" evidence="2">
    <location>
        <begin position="17"/>
        <end position="88"/>
    </location>
</feature>
<evidence type="ECO:0000313" key="4">
    <source>
        <dbReference type="Proteomes" id="UP000011867"/>
    </source>
</evidence>
<dbReference type="InterPro" id="IPR011991">
    <property type="entry name" value="ArsR-like_HTH"/>
</dbReference>
<dbReference type="STRING" id="268739.Nmlp_1843"/>
<feature type="domain" description="Methanogenesis regulatory protein FilR1 middle" evidence="1">
    <location>
        <begin position="124"/>
        <end position="254"/>
    </location>
</feature>
<organism evidence="3 4">
    <name type="scientific">Natronomonas moolapensis (strain DSM 18674 / CECT 7526 / JCM 14361 / 8.8.11)</name>
    <dbReference type="NCBI Taxonomy" id="268739"/>
    <lineage>
        <taxon>Archaea</taxon>
        <taxon>Methanobacteriati</taxon>
        <taxon>Methanobacteriota</taxon>
        <taxon>Stenosarchaea group</taxon>
        <taxon>Halobacteria</taxon>
        <taxon>Halobacteriales</taxon>
        <taxon>Natronomonadaceae</taxon>
        <taxon>Natronomonas</taxon>
    </lineage>
</organism>
<dbReference type="OrthoDB" id="330490at2157"/>
<accession>M1XPN9</accession>
<name>M1XPN9_NATM8</name>
<reference evidence="3 4" key="1">
    <citation type="journal article" date="2013" name="Genome Announc.">
        <title>Genome of the haloarchaeon Natronomonas moolapensis, a neutrophilic member of a previously haloalkaliphilic genus.</title>
        <authorList>
            <person name="Dyall-Smith M.L."/>
            <person name="Pfeiffer F."/>
            <person name="Oberwinkler T."/>
            <person name="Klee K."/>
            <person name="Rampp M."/>
            <person name="Palm P."/>
            <person name="Gross K."/>
            <person name="Schuster S.C."/>
            <person name="Oesterhelt D."/>
        </authorList>
    </citation>
    <scope>NUCLEOTIDE SEQUENCE [LARGE SCALE GENOMIC DNA]</scope>
    <source>
        <strain evidence="4">DSM 18674 / JCM 14361 / 8.8.11</strain>
    </source>
</reference>
<dbReference type="HOGENOM" id="CLU_071220_0_1_2"/>
<dbReference type="CDD" id="cd00090">
    <property type="entry name" value="HTH_ARSR"/>
    <property type="match status" value="1"/>
</dbReference>
<evidence type="ECO:0000259" key="1">
    <source>
        <dbReference type="Pfam" id="PF08350"/>
    </source>
</evidence>
<dbReference type="EMBL" id="HF582854">
    <property type="protein sequence ID" value="CCQ36031.1"/>
    <property type="molecule type" value="Genomic_DNA"/>
</dbReference>
<sequence>MTFDDDSYADVVKTLFGRRDVMEQLVKRPMDKSELIDTTGTSRSTVTRALKDLQTVDLVEQANGEYVPTPYGEFIYSQFVSLADVVELGDEIQTLLPHLPLEDLTFDLAHLADAEITFVSRVEPAAPLERVGELKQGAARSRTLASGKNPVGLEAHYDAVVNQGQRFEAVCPPALFDATAADSDQRAMMLDLLEYDVAQFYVAEDTIPVPLGIVDDIVFFGVENEQGSPLALIETTDPNVRRWAEIEFTTVRDQATQLTRHDFEHDWPRQD</sequence>
<dbReference type="InterPro" id="IPR036388">
    <property type="entry name" value="WH-like_DNA-bd_sf"/>
</dbReference>
<dbReference type="Gene3D" id="1.10.10.10">
    <property type="entry name" value="Winged helix-like DNA-binding domain superfamily/Winged helix DNA-binding domain"/>
    <property type="match status" value="1"/>
</dbReference>
<evidence type="ECO:0000313" key="3">
    <source>
        <dbReference type="EMBL" id="CCQ36031.1"/>
    </source>
</evidence>
<dbReference type="InterPro" id="IPR036390">
    <property type="entry name" value="WH_DNA-bd_sf"/>
</dbReference>
<gene>
    <name evidence="3" type="ordered locus">Nmlp_1843</name>
</gene>
<dbReference type="Proteomes" id="UP000011867">
    <property type="component" value="Chromosome"/>
</dbReference>
<dbReference type="Pfam" id="PF08350">
    <property type="entry name" value="FilR1_middle"/>
    <property type="match status" value="1"/>
</dbReference>
<proteinExistence type="predicted"/>
<dbReference type="AlphaFoldDB" id="M1XPN9"/>
<dbReference type="KEGG" id="nmo:Nmlp_1843"/>
<dbReference type="Pfam" id="PF25213">
    <property type="entry name" value="HVO_A0261_N"/>
    <property type="match status" value="1"/>
</dbReference>
<dbReference type="InterPro" id="IPR057527">
    <property type="entry name" value="HVO_A0261-like_N"/>
</dbReference>
<dbReference type="GeneID" id="14650935"/>
<dbReference type="SUPFAM" id="SSF46785">
    <property type="entry name" value="Winged helix' DNA-binding domain"/>
    <property type="match status" value="1"/>
</dbReference>
<dbReference type="eggNOG" id="arCOG02808">
    <property type="taxonomic scope" value="Archaea"/>
</dbReference>
<dbReference type="RefSeq" id="WP_015408856.1">
    <property type="nucleotide sequence ID" value="NC_020388.1"/>
</dbReference>
<protein>
    <submittedName>
        <fullName evidence="3">HTH domain protein</fullName>
    </submittedName>
</protein>
<dbReference type="InterPro" id="IPR013561">
    <property type="entry name" value="FilR1_middle_dom"/>
</dbReference>
<evidence type="ECO:0000259" key="2">
    <source>
        <dbReference type="Pfam" id="PF25213"/>
    </source>
</evidence>